<dbReference type="Pfam" id="PF26136">
    <property type="entry name" value="SCO6045_C"/>
    <property type="match status" value="1"/>
</dbReference>
<comment type="caution">
    <text evidence="3">The sequence shown here is derived from an EMBL/GenBank/DDBJ whole genome shotgun (WGS) entry which is preliminary data.</text>
</comment>
<feature type="region of interest" description="Disordered" evidence="1">
    <location>
        <begin position="1"/>
        <end position="53"/>
    </location>
</feature>
<reference evidence="3 4" key="1">
    <citation type="submission" date="2019-12" db="EMBL/GenBank/DDBJ databases">
        <title>Whole genome shotgun sequence of Streptomyces caniferus NBRC 15389.</title>
        <authorList>
            <person name="Ichikawa N."/>
            <person name="Kimura A."/>
            <person name="Kitahashi Y."/>
            <person name="Komaki H."/>
            <person name="Tamura T."/>
        </authorList>
    </citation>
    <scope>NUCLEOTIDE SEQUENCE [LARGE SCALE GENOMIC DNA]</scope>
    <source>
        <strain evidence="3 4">NBRC 15389</strain>
    </source>
</reference>
<dbReference type="EMBL" id="BLIN01000001">
    <property type="protein sequence ID" value="GFE03859.1"/>
    <property type="molecule type" value="Genomic_DNA"/>
</dbReference>
<dbReference type="InterPro" id="IPR058711">
    <property type="entry name" value="SCO6045-like_C"/>
</dbReference>
<gene>
    <name evidence="3" type="ORF">Scani_01270</name>
</gene>
<feature type="compositionally biased region" description="Gly residues" evidence="1">
    <location>
        <begin position="29"/>
        <end position="39"/>
    </location>
</feature>
<evidence type="ECO:0000313" key="4">
    <source>
        <dbReference type="Proteomes" id="UP000435837"/>
    </source>
</evidence>
<accession>A0A640RY90</accession>
<evidence type="ECO:0000256" key="1">
    <source>
        <dbReference type="SAM" id="MobiDB-lite"/>
    </source>
</evidence>
<evidence type="ECO:0000259" key="2">
    <source>
        <dbReference type="Pfam" id="PF26136"/>
    </source>
</evidence>
<dbReference type="Proteomes" id="UP000435837">
    <property type="component" value="Unassembled WGS sequence"/>
</dbReference>
<proteinExistence type="predicted"/>
<dbReference type="AlphaFoldDB" id="A0A640RY90"/>
<protein>
    <recommendedName>
        <fullName evidence="2">SCO6045-like C-terminal domain-containing protein</fullName>
    </recommendedName>
</protein>
<sequence>MPRRLEPTAGTAPDPRTAPDDDTAPGVPGTTGGAGGNGDGDSSTGPGTGTDAARQRLALAQTALLSALVAGTPPPEGFDRVRLRVQSRALTAKRADVVAKVAPELPEILGADYRAAFLGYARHRPMSGGYRQDALDFAAHLLAQGRPQDPAAREQLTRWWRDRAGPKPPSARPLARLARAVRRVLGRG</sequence>
<name>A0A640RY90_9ACTN</name>
<feature type="domain" description="SCO6045-like C-terminal" evidence="2">
    <location>
        <begin position="58"/>
        <end position="142"/>
    </location>
</feature>
<organism evidence="3 4">
    <name type="scientific">Streptomyces caniferus</name>
    <dbReference type="NCBI Taxonomy" id="285557"/>
    <lineage>
        <taxon>Bacteria</taxon>
        <taxon>Bacillati</taxon>
        <taxon>Actinomycetota</taxon>
        <taxon>Actinomycetes</taxon>
        <taxon>Kitasatosporales</taxon>
        <taxon>Streptomycetaceae</taxon>
        <taxon>Streptomyces</taxon>
    </lineage>
</organism>
<feature type="compositionally biased region" description="Low complexity" evidence="1">
    <location>
        <begin position="40"/>
        <end position="53"/>
    </location>
</feature>
<evidence type="ECO:0000313" key="3">
    <source>
        <dbReference type="EMBL" id="GFE03859.1"/>
    </source>
</evidence>